<dbReference type="Proteomes" id="UP000887580">
    <property type="component" value="Unplaced"/>
</dbReference>
<dbReference type="WBParaSite" id="PS1159_v2.g22104.t1">
    <property type="protein sequence ID" value="PS1159_v2.g22104.t1"/>
    <property type="gene ID" value="PS1159_v2.g22104"/>
</dbReference>
<protein>
    <submittedName>
        <fullName evidence="2">Uncharacterized protein</fullName>
    </submittedName>
</protein>
<name>A0AC35G012_9BILA</name>
<organism evidence="1 2">
    <name type="scientific">Panagrolaimus sp. PS1159</name>
    <dbReference type="NCBI Taxonomy" id="55785"/>
    <lineage>
        <taxon>Eukaryota</taxon>
        <taxon>Metazoa</taxon>
        <taxon>Ecdysozoa</taxon>
        <taxon>Nematoda</taxon>
        <taxon>Chromadorea</taxon>
        <taxon>Rhabditida</taxon>
        <taxon>Tylenchina</taxon>
        <taxon>Panagrolaimomorpha</taxon>
        <taxon>Panagrolaimoidea</taxon>
        <taxon>Panagrolaimidae</taxon>
        <taxon>Panagrolaimus</taxon>
    </lineage>
</organism>
<evidence type="ECO:0000313" key="2">
    <source>
        <dbReference type="WBParaSite" id="PS1159_v2.g22104.t1"/>
    </source>
</evidence>
<evidence type="ECO:0000313" key="1">
    <source>
        <dbReference type="Proteomes" id="UP000887580"/>
    </source>
</evidence>
<reference evidence="2" key="1">
    <citation type="submission" date="2022-11" db="UniProtKB">
        <authorList>
            <consortium name="WormBaseParasite"/>
        </authorList>
    </citation>
    <scope>IDENTIFICATION</scope>
</reference>
<accession>A0AC35G012</accession>
<proteinExistence type="predicted"/>
<sequence length="396" mass="43639">MFRENQNRKAVSLTDLRSGGDQLATVSSESGQQSSYIDMCDGIGHSSQPQSTTIINVVGCTTCDPNGSWISHRSEDDSGIDTPSFNHFENRRLHFLSGLRERRRITYGDRGSSFKLTRGKIEKKVPYILGPSRRKSFNEIRLPSIHRGLARYTRAIRKGNCIYIGKAAALALENGDYDDFMSVPSSSSSTSDSTSFVLTSPPRRSLTFNPLMRRRHSLYAKVYSGGHRIASVAEEDNNTPRSIVEGLDLNRSSSYVENGNHVALVPSGSLSVDLSTPQFESTLNRFNSLCITMKSGQMGFTRPAEYNSTTDSLCTQFSTMMLPNSLQHSHSTGHSPFSSPHPIENNILSWTTQPSQSAQDLLTPNASEHTPSTTATTFFTPNTSASSTYFSTCLKN</sequence>